<protein>
    <submittedName>
        <fullName evidence="1">Uncharacterized protein</fullName>
    </submittedName>
</protein>
<proteinExistence type="predicted"/>
<dbReference type="AlphaFoldDB" id="A0A6A7AFU4"/>
<name>A0A6A7AFU4_9PLEO</name>
<dbReference type="Proteomes" id="UP000799424">
    <property type="component" value="Unassembled WGS sequence"/>
</dbReference>
<reference evidence="1" key="1">
    <citation type="journal article" date="2020" name="Stud. Mycol.">
        <title>101 Dothideomycetes genomes: a test case for predicting lifestyles and emergence of pathogens.</title>
        <authorList>
            <person name="Haridas S."/>
            <person name="Albert R."/>
            <person name="Binder M."/>
            <person name="Bloem J."/>
            <person name="Labutti K."/>
            <person name="Salamov A."/>
            <person name="Andreopoulos B."/>
            <person name="Baker S."/>
            <person name="Barry K."/>
            <person name="Bills G."/>
            <person name="Bluhm B."/>
            <person name="Cannon C."/>
            <person name="Castanera R."/>
            <person name="Culley D."/>
            <person name="Daum C."/>
            <person name="Ezra D."/>
            <person name="Gonzalez J."/>
            <person name="Henrissat B."/>
            <person name="Kuo A."/>
            <person name="Liang C."/>
            <person name="Lipzen A."/>
            <person name="Lutzoni F."/>
            <person name="Magnuson J."/>
            <person name="Mondo S."/>
            <person name="Nolan M."/>
            <person name="Ohm R."/>
            <person name="Pangilinan J."/>
            <person name="Park H.-J."/>
            <person name="Ramirez L."/>
            <person name="Alfaro M."/>
            <person name="Sun H."/>
            <person name="Tritt A."/>
            <person name="Yoshinaga Y."/>
            <person name="Zwiers L.-H."/>
            <person name="Turgeon B."/>
            <person name="Goodwin S."/>
            <person name="Spatafora J."/>
            <person name="Crous P."/>
            <person name="Grigoriev I."/>
        </authorList>
    </citation>
    <scope>NUCLEOTIDE SEQUENCE</scope>
    <source>
        <strain evidence="1">CBS 113818</strain>
    </source>
</reference>
<keyword evidence="2" id="KW-1185">Reference proteome</keyword>
<evidence type="ECO:0000313" key="1">
    <source>
        <dbReference type="EMBL" id="KAF2832181.1"/>
    </source>
</evidence>
<evidence type="ECO:0000313" key="2">
    <source>
        <dbReference type="Proteomes" id="UP000799424"/>
    </source>
</evidence>
<organism evidence="1 2">
    <name type="scientific">Ophiobolus disseminans</name>
    <dbReference type="NCBI Taxonomy" id="1469910"/>
    <lineage>
        <taxon>Eukaryota</taxon>
        <taxon>Fungi</taxon>
        <taxon>Dikarya</taxon>
        <taxon>Ascomycota</taxon>
        <taxon>Pezizomycotina</taxon>
        <taxon>Dothideomycetes</taxon>
        <taxon>Pleosporomycetidae</taxon>
        <taxon>Pleosporales</taxon>
        <taxon>Pleosporineae</taxon>
        <taxon>Phaeosphaeriaceae</taxon>
        <taxon>Ophiobolus</taxon>
    </lineage>
</organism>
<accession>A0A6A7AFU4</accession>
<sequence length="59" mass="6636">MHREPFDALLESRLMTRRLGELHTVLFCWNVGNMIPLSTCSDGFLVLGAATAPRMSTDR</sequence>
<gene>
    <name evidence="1" type="ORF">CC86DRAFT_87159</name>
</gene>
<dbReference type="EMBL" id="MU006217">
    <property type="protein sequence ID" value="KAF2832181.1"/>
    <property type="molecule type" value="Genomic_DNA"/>
</dbReference>